<dbReference type="EMBL" id="CP042912">
    <property type="protein sequence ID" value="QEG23639.1"/>
    <property type="molecule type" value="Genomic_DNA"/>
</dbReference>
<dbReference type="RefSeq" id="WP_148618936.1">
    <property type="nucleotide sequence ID" value="NZ_CP042912.1"/>
</dbReference>
<reference evidence="1 2" key="1">
    <citation type="submission" date="2019-08" db="EMBL/GenBank/DDBJ databases">
        <title>Deep-cultivation of Planctomycetes and their phenomic and genomic characterization uncovers novel biology.</title>
        <authorList>
            <person name="Wiegand S."/>
            <person name="Jogler M."/>
            <person name="Boedeker C."/>
            <person name="Pinto D."/>
            <person name="Vollmers J."/>
            <person name="Rivas-Marin E."/>
            <person name="Kohn T."/>
            <person name="Peeters S.H."/>
            <person name="Heuer A."/>
            <person name="Rast P."/>
            <person name="Oberbeckmann S."/>
            <person name="Bunk B."/>
            <person name="Jeske O."/>
            <person name="Meyerdierks A."/>
            <person name="Storesund J.E."/>
            <person name="Kallscheuer N."/>
            <person name="Luecker S."/>
            <person name="Lage O.M."/>
            <person name="Pohl T."/>
            <person name="Merkel B.J."/>
            <person name="Hornburger P."/>
            <person name="Mueller R.-W."/>
            <person name="Bruemmer F."/>
            <person name="Labrenz M."/>
            <person name="Spormann A.M."/>
            <person name="Op den Camp H."/>
            <person name="Overmann J."/>
            <person name="Amann R."/>
            <person name="Jetten M.S.M."/>
            <person name="Mascher T."/>
            <person name="Medema M.H."/>
            <person name="Devos D.P."/>
            <person name="Kaster A.-K."/>
            <person name="Ovreas L."/>
            <person name="Rohde M."/>
            <person name="Galperin M.Y."/>
            <person name="Jogler C."/>
        </authorList>
    </citation>
    <scope>NUCLEOTIDE SEQUENCE [LARGE SCALE GENOMIC DNA]</scope>
    <source>
        <strain evidence="1 2">FC18</strain>
    </source>
</reference>
<gene>
    <name evidence="1" type="ORF">MFFC18_35400</name>
</gene>
<proteinExistence type="predicted"/>
<organism evidence="1 2">
    <name type="scientific">Mariniblastus fucicola</name>
    <dbReference type="NCBI Taxonomy" id="980251"/>
    <lineage>
        <taxon>Bacteria</taxon>
        <taxon>Pseudomonadati</taxon>
        <taxon>Planctomycetota</taxon>
        <taxon>Planctomycetia</taxon>
        <taxon>Pirellulales</taxon>
        <taxon>Pirellulaceae</taxon>
        <taxon>Mariniblastus</taxon>
    </lineage>
</organism>
<evidence type="ECO:0000313" key="1">
    <source>
        <dbReference type="EMBL" id="QEG23639.1"/>
    </source>
</evidence>
<evidence type="ECO:0000313" key="2">
    <source>
        <dbReference type="Proteomes" id="UP000322214"/>
    </source>
</evidence>
<name>A0A5B9PDS1_9BACT</name>
<accession>A0A5B9PDS1</accession>
<dbReference type="STRING" id="980251.GCA_001642875_04412"/>
<dbReference type="Proteomes" id="UP000322214">
    <property type="component" value="Chromosome"/>
</dbReference>
<protein>
    <submittedName>
        <fullName evidence="1">Uncharacterized protein</fullName>
    </submittedName>
</protein>
<dbReference type="AlphaFoldDB" id="A0A5B9PDS1"/>
<keyword evidence="2" id="KW-1185">Reference proteome</keyword>
<sequence length="92" mass="10212">MSLSKCMVQMYPASGDCGNRSSAFVLEKLNHVLLLMIARHSENEMADQLKLFRQTMTRKKACIGSAPLVELQKFGFLQKVLGVVLDPKVDVG</sequence>
<dbReference type="KEGG" id="mff:MFFC18_35400"/>